<feature type="compositionally biased region" description="Basic and acidic residues" evidence="1">
    <location>
        <begin position="41"/>
        <end position="53"/>
    </location>
</feature>
<reference evidence="2 3" key="1">
    <citation type="journal article" date="2021" name="Elife">
        <title>Chloroplast acquisition without the gene transfer in kleptoplastic sea slugs, Plakobranchus ocellatus.</title>
        <authorList>
            <person name="Maeda T."/>
            <person name="Takahashi S."/>
            <person name="Yoshida T."/>
            <person name="Shimamura S."/>
            <person name="Takaki Y."/>
            <person name="Nagai Y."/>
            <person name="Toyoda A."/>
            <person name="Suzuki Y."/>
            <person name="Arimoto A."/>
            <person name="Ishii H."/>
            <person name="Satoh N."/>
            <person name="Nishiyama T."/>
            <person name="Hasebe M."/>
            <person name="Maruyama T."/>
            <person name="Minagawa J."/>
            <person name="Obokata J."/>
            <person name="Shigenobu S."/>
        </authorList>
    </citation>
    <scope>NUCLEOTIDE SEQUENCE [LARGE SCALE GENOMIC DNA]</scope>
</reference>
<dbReference type="EMBL" id="BMAT01007256">
    <property type="protein sequence ID" value="GFR60995.1"/>
    <property type="molecule type" value="Genomic_DNA"/>
</dbReference>
<evidence type="ECO:0000313" key="2">
    <source>
        <dbReference type="EMBL" id="GFR60995.1"/>
    </source>
</evidence>
<protein>
    <recommendedName>
        <fullName evidence="4">Thyroglobulin type-1 domain-containing protein</fullName>
    </recommendedName>
</protein>
<keyword evidence="3" id="KW-1185">Reference proteome</keyword>
<evidence type="ECO:0000313" key="3">
    <source>
        <dbReference type="Proteomes" id="UP000762676"/>
    </source>
</evidence>
<feature type="compositionally biased region" description="Basic residues" evidence="1">
    <location>
        <begin position="54"/>
        <end position="63"/>
    </location>
</feature>
<sequence length="140" mass="16588">MGPKKERKKKETKNLAQAVKVVNLKVIEKVLFNRKKRRRIEKPEQRRKKEELRRQRKKSKKKKDDKELDGEGVGEERGRAKANGKEKDIREFLERARSRSCKRSQTDYPCIKQRALDPKASEWLCCFLNLNGTNIEHCNP</sequence>
<feature type="compositionally biased region" description="Basic and acidic residues" evidence="1">
    <location>
        <begin position="74"/>
        <end position="90"/>
    </location>
</feature>
<evidence type="ECO:0008006" key="4">
    <source>
        <dbReference type="Google" id="ProtNLM"/>
    </source>
</evidence>
<dbReference type="AlphaFoldDB" id="A0AAV4EJU2"/>
<organism evidence="2 3">
    <name type="scientific">Elysia marginata</name>
    <dbReference type="NCBI Taxonomy" id="1093978"/>
    <lineage>
        <taxon>Eukaryota</taxon>
        <taxon>Metazoa</taxon>
        <taxon>Spiralia</taxon>
        <taxon>Lophotrochozoa</taxon>
        <taxon>Mollusca</taxon>
        <taxon>Gastropoda</taxon>
        <taxon>Heterobranchia</taxon>
        <taxon>Euthyneura</taxon>
        <taxon>Panpulmonata</taxon>
        <taxon>Sacoglossa</taxon>
        <taxon>Placobranchoidea</taxon>
        <taxon>Plakobranchidae</taxon>
        <taxon>Elysia</taxon>
    </lineage>
</organism>
<evidence type="ECO:0000256" key="1">
    <source>
        <dbReference type="SAM" id="MobiDB-lite"/>
    </source>
</evidence>
<comment type="caution">
    <text evidence="2">The sequence shown here is derived from an EMBL/GenBank/DDBJ whole genome shotgun (WGS) entry which is preliminary data.</text>
</comment>
<dbReference type="Proteomes" id="UP000762676">
    <property type="component" value="Unassembled WGS sequence"/>
</dbReference>
<gene>
    <name evidence="2" type="ORF">ElyMa_003546300</name>
</gene>
<name>A0AAV4EJU2_9GAST</name>
<feature type="region of interest" description="Disordered" evidence="1">
    <location>
        <begin position="35"/>
        <end position="90"/>
    </location>
</feature>
<accession>A0AAV4EJU2</accession>
<proteinExistence type="predicted"/>